<proteinExistence type="predicted"/>
<reference evidence="1" key="1">
    <citation type="submission" date="2023-07" db="EMBL/GenBank/DDBJ databases">
        <title>Isolates cultured from stool samples of acute diarrhea patients.</title>
        <authorList>
            <person name="Jiang S."/>
        </authorList>
    </citation>
    <scope>NUCLEOTIDE SEQUENCE</scope>
    <source>
        <strain evidence="1">L4424</strain>
    </source>
</reference>
<protein>
    <submittedName>
        <fullName evidence="1">Uncharacterized protein</fullName>
    </submittedName>
</protein>
<accession>A0AAW7ZS78</accession>
<dbReference type="Proteomes" id="UP001176432">
    <property type="component" value="Unassembled WGS sequence"/>
</dbReference>
<organism evidence="1 2">
    <name type="scientific">Enterobacter asburiae</name>
    <dbReference type="NCBI Taxonomy" id="61645"/>
    <lineage>
        <taxon>Bacteria</taxon>
        <taxon>Pseudomonadati</taxon>
        <taxon>Pseudomonadota</taxon>
        <taxon>Gammaproteobacteria</taxon>
        <taxon>Enterobacterales</taxon>
        <taxon>Enterobacteriaceae</taxon>
        <taxon>Enterobacter</taxon>
        <taxon>Enterobacter cloacae complex</taxon>
    </lineage>
</organism>
<evidence type="ECO:0000313" key="2">
    <source>
        <dbReference type="Proteomes" id="UP001176432"/>
    </source>
</evidence>
<dbReference type="EMBL" id="JAUPXB010000001">
    <property type="protein sequence ID" value="MDO7922624.1"/>
    <property type="molecule type" value="Genomic_DNA"/>
</dbReference>
<sequence>MCEEEDIYQPPDTEDDIRKYLLENFYMHLQMIDNQRPYAIDHKFPPLVEKYEDDISAYVAFPSTDDGIDPGRGIPLFAAKAALDVVIKFLDNDWELDGKMRKYLSSRFKKAIDGGGESLQSLFHIRKSDSDDMKHTQKLNIGEYIVFRMRLHERVKNNLKSDYRTKKVFYNMICDELISIYKIKSPDQAKMKRYAEYALVYLPFMVYARGCDFLCAYSKCLKEYWRYSQKELSDCKGNEKKIAGLKKARISTLEWIKGELKTPKANG</sequence>
<dbReference type="AlphaFoldDB" id="A0AAW7ZS78"/>
<evidence type="ECO:0000313" key="1">
    <source>
        <dbReference type="EMBL" id="MDO7922624.1"/>
    </source>
</evidence>
<gene>
    <name evidence="1" type="ORF">Q5934_14150</name>
</gene>
<comment type="caution">
    <text evidence="1">The sequence shown here is derived from an EMBL/GenBank/DDBJ whole genome shotgun (WGS) entry which is preliminary data.</text>
</comment>
<name>A0AAW7ZS78_ENTAS</name>
<dbReference type="RefSeq" id="WP_119905596.1">
    <property type="nucleotide sequence ID" value="NZ_JATADE010000026.1"/>
</dbReference>